<evidence type="ECO:0000256" key="1">
    <source>
        <dbReference type="SAM" id="MobiDB-lite"/>
    </source>
</evidence>
<dbReference type="Proteomes" id="UP001595075">
    <property type="component" value="Unassembled WGS sequence"/>
</dbReference>
<dbReference type="PANTHER" id="PTHR31527">
    <property type="entry name" value="RE64534P"/>
    <property type="match status" value="1"/>
</dbReference>
<keyword evidence="4" id="KW-1185">Reference proteome</keyword>
<feature type="region of interest" description="Disordered" evidence="1">
    <location>
        <begin position="49"/>
        <end position="75"/>
    </location>
</feature>
<protein>
    <recommendedName>
        <fullName evidence="2">DUF1989 domain-containing protein</fullName>
    </recommendedName>
</protein>
<dbReference type="Pfam" id="PF09347">
    <property type="entry name" value="DUF1989"/>
    <property type="match status" value="1"/>
</dbReference>
<name>A0ABR4CA76_9HELO</name>
<reference evidence="3 4" key="1">
    <citation type="journal article" date="2024" name="Commun. Biol.">
        <title>Comparative genomic analysis of thermophilic fungi reveals convergent evolutionary adaptations and gene losses.</title>
        <authorList>
            <person name="Steindorff A.S."/>
            <person name="Aguilar-Pontes M.V."/>
            <person name="Robinson A.J."/>
            <person name="Andreopoulos B."/>
            <person name="LaButti K."/>
            <person name="Kuo A."/>
            <person name="Mondo S."/>
            <person name="Riley R."/>
            <person name="Otillar R."/>
            <person name="Haridas S."/>
            <person name="Lipzen A."/>
            <person name="Grimwood J."/>
            <person name="Schmutz J."/>
            <person name="Clum A."/>
            <person name="Reid I.D."/>
            <person name="Moisan M.C."/>
            <person name="Butler G."/>
            <person name="Nguyen T.T.M."/>
            <person name="Dewar K."/>
            <person name="Conant G."/>
            <person name="Drula E."/>
            <person name="Henrissat B."/>
            <person name="Hansel C."/>
            <person name="Singer S."/>
            <person name="Hutchinson M.I."/>
            <person name="de Vries R.P."/>
            <person name="Natvig D.O."/>
            <person name="Powell A.J."/>
            <person name="Tsang A."/>
            <person name="Grigoriev I.V."/>
        </authorList>
    </citation>
    <scope>NUCLEOTIDE SEQUENCE [LARGE SCALE GENOMIC DNA]</scope>
    <source>
        <strain evidence="3 4">CBS 494.80</strain>
    </source>
</reference>
<accession>A0ABR4CA76</accession>
<evidence type="ECO:0000313" key="3">
    <source>
        <dbReference type="EMBL" id="KAL2066847.1"/>
    </source>
</evidence>
<organism evidence="3 4">
    <name type="scientific">Oculimacula yallundae</name>
    <dbReference type="NCBI Taxonomy" id="86028"/>
    <lineage>
        <taxon>Eukaryota</taxon>
        <taxon>Fungi</taxon>
        <taxon>Dikarya</taxon>
        <taxon>Ascomycota</taxon>
        <taxon>Pezizomycotina</taxon>
        <taxon>Leotiomycetes</taxon>
        <taxon>Helotiales</taxon>
        <taxon>Ploettnerulaceae</taxon>
        <taxon>Oculimacula</taxon>
    </lineage>
</organism>
<dbReference type="EMBL" id="JAZHXI010000010">
    <property type="protein sequence ID" value="KAL2066847.1"/>
    <property type="molecule type" value="Genomic_DNA"/>
</dbReference>
<sequence length="223" mass="24598">MSSSPTKSLTIPAKHGTAIPLLAQQCIKIHNKHGNQVVDTWAFTLPSSSLSTTVPPTQKSTKPLSHLSTSQTRSQLRKIRPSLKDTFVDNHCVPIISLIEDTSGGVHDMLFPACNPQRYAHLKSELEKEGKEPHRSCAQNCIEAAREVGVEVREEEVPSPLNLFMCVEIDQDGKIELREPKSGKGSWVVLRAEVECLVVLSACPNDISAVNAWRCRDVEVEVL</sequence>
<comment type="caution">
    <text evidence="3">The sequence shown here is derived from an EMBL/GenBank/DDBJ whole genome shotgun (WGS) entry which is preliminary data.</text>
</comment>
<evidence type="ECO:0000313" key="4">
    <source>
        <dbReference type="Proteomes" id="UP001595075"/>
    </source>
</evidence>
<dbReference type="PANTHER" id="PTHR31527:SF0">
    <property type="entry name" value="RE64534P"/>
    <property type="match status" value="1"/>
</dbReference>
<gene>
    <name evidence="3" type="ORF">VTL71DRAFT_1271</name>
</gene>
<feature type="domain" description="DUF1989" evidence="2">
    <location>
        <begin position="10"/>
        <end position="197"/>
    </location>
</feature>
<feature type="compositionally biased region" description="Polar residues" evidence="1">
    <location>
        <begin position="58"/>
        <end position="74"/>
    </location>
</feature>
<evidence type="ECO:0000259" key="2">
    <source>
        <dbReference type="Pfam" id="PF09347"/>
    </source>
</evidence>
<dbReference type="InterPro" id="IPR018959">
    <property type="entry name" value="DUF1989"/>
</dbReference>
<proteinExistence type="predicted"/>